<evidence type="ECO:0000313" key="5">
    <source>
        <dbReference type="Proteomes" id="UP000000370"/>
    </source>
</evidence>
<accession>A9KI66</accession>
<proteinExistence type="predicted"/>
<sequence precursor="true">MRKKDRYLDFDAKRRKLKFTRRRIKGFQNRGVLALLILVIALGLGTCVFFFLKAKMDRIGKKELSENQLIKQQLEELSGRTASGPYGMWIAKPIGEKLLEPVEDQEVWMTNFKDTRKAVKAKGIYITASRANNNIDDLLKLVDDTELNAMVIDIKDDEGRITYQMQYQPAIDINATRGYISDINGLISKLKEHDVYLIARVVAFKDPVLADKRPELALKLKDGSTFRDKDKLAWVNPYKKEVWDYLVGVASQCASLGFDEVNFDYIRFSTDSGMANVDFGVEATTKTKIETITEFVKYACEQLRPLGIFVSADVYGAIISSSVDAKIVGQSYLEMSKYLDYICPMIYPSHYGEGYYGIKYPDTEPYNLILAALDASRKALNQIPEGEHKALVRPWLQDFTAPWIKHYIRYGSKEVREQIEAVYDSDYSEWLLWNGNMNYTKEALYTEEEAAIQYANRPTPTPLPMPSSIPLPTRVPNSGKYYDSPWKSGN</sequence>
<dbReference type="SUPFAM" id="SSF51445">
    <property type="entry name" value="(Trans)glycosidases"/>
    <property type="match status" value="1"/>
</dbReference>
<keyword evidence="2" id="KW-0472">Membrane</keyword>
<dbReference type="eggNOG" id="COG1306">
    <property type="taxonomic scope" value="Bacteria"/>
</dbReference>
<dbReference type="STRING" id="357809.Cphy_0513"/>
<gene>
    <name evidence="4" type="ordered locus">Cphy_0513</name>
</gene>
<dbReference type="AlphaFoldDB" id="A9KI66"/>
<dbReference type="HOGENOM" id="CLU_030168_2_0_9"/>
<dbReference type="OrthoDB" id="9774125at2"/>
<dbReference type="InterPro" id="IPR017853">
    <property type="entry name" value="GH"/>
</dbReference>
<keyword evidence="2" id="KW-1133">Transmembrane helix</keyword>
<evidence type="ECO:0000259" key="3">
    <source>
        <dbReference type="Pfam" id="PF13200"/>
    </source>
</evidence>
<evidence type="ECO:0000256" key="1">
    <source>
        <dbReference type="SAM" id="MobiDB-lite"/>
    </source>
</evidence>
<dbReference type="KEGG" id="cpy:Cphy_0513"/>
<dbReference type="InterPro" id="IPR025275">
    <property type="entry name" value="DUF4015"/>
</dbReference>
<dbReference type="Proteomes" id="UP000000370">
    <property type="component" value="Chromosome"/>
</dbReference>
<feature type="compositionally biased region" description="Pro residues" evidence="1">
    <location>
        <begin position="459"/>
        <end position="469"/>
    </location>
</feature>
<reference evidence="5" key="1">
    <citation type="submission" date="2007-11" db="EMBL/GenBank/DDBJ databases">
        <title>Complete genome sequence of Clostridium phytofermentans ISDg.</title>
        <authorList>
            <person name="Leschine S.B."/>
            <person name="Warnick T.A."/>
            <person name="Blanchard J.L."/>
            <person name="Schnell D.J."/>
            <person name="Petit E.L."/>
            <person name="LaTouf W.G."/>
            <person name="Copeland A."/>
            <person name="Lucas S."/>
            <person name="Lapidus A."/>
            <person name="Barry K."/>
            <person name="Glavina del Rio T."/>
            <person name="Dalin E."/>
            <person name="Tice H."/>
            <person name="Pitluck S."/>
            <person name="Kiss H."/>
            <person name="Brettin T."/>
            <person name="Bruce D."/>
            <person name="Detter J.C."/>
            <person name="Han C."/>
            <person name="Kuske C."/>
            <person name="Schmutz J."/>
            <person name="Larimer F."/>
            <person name="Land M."/>
            <person name="Hauser L."/>
            <person name="Kyrpides N."/>
            <person name="Kim E.A."/>
            <person name="Richardson P."/>
        </authorList>
    </citation>
    <scope>NUCLEOTIDE SEQUENCE [LARGE SCALE GENOMIC DNA]</scope>
    <source>
        <strain evidence="5">ATCC 700394 / DSM 18823 / ISDg</strain>
    </source>
</reference>
<evidence type="ECO:0000313" key="4">
    <source>
        <dbReference type="EMBL" id="ABX40900.1"/>
    </source>
</evidence>
<organism evidence="4 5">
    <name type="scientific">Lachnoclostridium phytofermentans (strain ATCC 700394 / DSM 18823 / ISDg)</name>
    <name type="common">Clostridium phytofermentans</name>
    <dbReference type="NCBI Taxonomy" id="357809"/>
    <lineage>
        <taxon>Bacteria</taxon>
        <taxon>Bacillati</taxon>
        <taxon>Bacillota</taxon>
        <taxon>Clostridia</taxon>
        <taxon>Lachnospirales</taxon>
        <taxon>Lachnospiraceae</taxon>
    </lineage>
</organism>
<protein>
    <recommendedName>
        <fullName evidence="3">DUF4015 domain-containing protein</fullName>
    </recommendedName>
</protein>
<keyword evidence="5" id="KW-1185">Reference proteome</keyword>
<dbReference type="Gene3D" id="3.20.20.80">
    <property type="entry name" value="Glycosidases"/>
    <property type="match status" value="1"/>
</dbReference>
<feature type="domain" description="DUF4015" evidence="3">
    <location>
        <begin position="123"/>
        <end position="439"/>
    </location>
</feature>
<dbReference type="RefSeq" id="WP_012198544.1">
    <property type="nucleotide sequence ID" value="NC_010001.1"/>
</dbReference>
<keyword evidence="2" id="KW-0812">Transmembrane</keyword>
<dbReference type="EMBL" id="CP000885">
    <property type="protein sequence ID" value="ABX40900.1"/>
    <property type="molecule type" value="Genomic_DNA"/>
</dbReference>
<name>A9KI66_LACP7</name>
<dbReference type="Pfam" id="PF13200">
    <property type="entry name" value="DUF4015"/>
    <property type="match status" value="1"/>
</dbReference>
<feature type="region of interest" description="Disordered" evidence="1">
    <location>
        <begin position="458"/>
        <end position="490"/>
    </location>
</feature>
<feature type="transmembrane region" description="Helical" evidence="2">
    <location>
        <begin position="31"/>
        <end position="52"/>
    </location>
</feature>
<evidence type="ECO:0000256" key="2">
    <source>
        <dbReference type="SAM" id="Phobius"/>
    </source>
</evidence>